<comment type="caution">
    <text evidence="3">The sequence shown here is derived from an EMBL/GenBank/DDBJ whole genome shotgun (WGS) entry which is preliminary data.</text>
</comment>
<dbReference type="GO" id="GO:0031267">
    <property type="term" value="F:small GTPase binding"/>
    <property type="evidence" value="ECO:0007669"/>
    <property type="project" value="InterPro"/>
</dbReference>
<keyword evidence="4" id="KW-1185">Reference proteome</keyword>
<gene>
    <name evidence="3" type="ORF">COCON_G00037690</name>
</gene>
<dbReference type="Proteomes" id="UP001152803">
    <property type="component" value="Unassembled WGS sequence"/>
</dbReference>
<dbReference type="Gene3D" id="3.30.40.10">
    <property type="entry name" value="Zinc/RING finger domain, C3HC4 (zinc finger)"/>
    <property type="match status" value="1"/>
</dbReference>
<name>A0A9Q1E0K2_CONCO</name>
<feature type="domain" description="RabBD" evidence="2">
    <location>
        <begin position="23"/>
        <end position="80"/>
    </location>
</feature>
<evidence type="ECO:0000259" key="2">
    <source>
        <dbReference type="PROSITE" id="PS50916"/>
    </source>
</evidence>
<dbReference type="GO" id="GO:0042734">
    <property type="term" value="C:presynaptic membrane"/>
    <property type="evidence" value="ECO:0007669"/>
    <property type="project" value="TreeGrafter"/>
</dbReference>
<dbReference type="GO" id="GO:0048791">
    <property type="term" value="P:calcium ion-regulated exocytosis of neurotransmitter"/>
    <property type="evidence" value="ECO:0007669"/>
    <property type="project" value="TreeGrafter"/>
</dbReference>
<accession>A0A9Q1E0K2</accession>
<protein>
    <recommendedName>
        <fullName evidence="2">RabBD domain-containing protein</fullName>
    </recommendedName>
</protein>
<dbReference type="PROSITE" id="PS50916">
    <property type="entry name" value="RABBD"/>
    <property type="match status" value="1"/>
</dbReference>
<evidence type="ECO:0000313" key="3">
    <source>
        <dbReference type="EMBL" id="KAJ8284919.1"/>
    </source>
</evidence>
<dbReference type="AlphaFoldDB" id="A0A9Q1E0K2"/>
<dbReference type="GO" id="GO:0042391">
    <property type="term" value="P:regulation of membrane potential"/>
    <property type="evidence" value="ECO:0007669"/>
    <property type="project" value="TreeGrafter"/>
</dbReference>
<dbReference type="InterPro" id="IPR010911">
    <property type="entry name" value="Rab_BD"/>
</dbReference>
<dbReference type="OrthoDB" id="420032at2759"/>
<feature type="region of interest" description="Disordered" evidence="1">
    <location>
        <begin position="1"/>
        <end position="25"/>
    </location>
</feature>
<dbReference type="GO" id="GO:0048167">
    <property type="term" value="P:regulation of synaptic plasticity"/>
    <property type="evidence" value="ECO:0007669"/>
    <property type="project" value="TreeGrafter"/>
</dbReference>
<dbReference type="InterPro" id="IPR039032">
    <property type="entry name" value="Rim-like"/>
</dbReference>
<evidence type="ECO:0000256" key="1">
    <source>
        <dbReference type="SAM" id="MobiDB-lite"/>
    </source>
</evidence>
<dbReference type="EMBL" id="JAFJMO010000002">
    <property type="protein sequence ID" value="KAJ8284919.1"/>
    <property type="molecule type" value="Genomic_DNA"/>
</dbReference>
<dbReference type="InterPro" id="IPR013083">
    <property type="entry name" value="Znf_RING/FYVE/PHD"/>
</dbReference>
<dbReference type="PANTHER" id="PTHR12157:SF18">
    <property type="entry name" value="REGULATING SYNAPTIC MEMBRANE EXOCYTOSIS PROTEIN 1"/>
    <property type="match status" value="1"/>
</dbReference>
<reference evidence="3" key="1">
    <citation type="journal article" date="2023" name="Science">
        <title>Genome structures resolve the early diversification of teleost fishes.</title>
        <authorList>
            <person name="Parey E."/>
            <person name="Louis A."/>
            <person name="Montfort J."/>
            <person name="Bouchez O."/>
            <person name="Roques C."/>
            <person name="Iampietro C."/>
            <person name="Lluch J."/>
            <person name="Castinel A."/>
            <person name="Donnadieu C."/>
            <person name="Desvignes T."/>
            <person name="Floi Bucao C."/>
            <person name="Jouanno E."/>
            <person name="Wen M."/>
            <person name="Mejri S."/>
            <person name="Dirks R."/>
            <person name="Jansen H."/>
            <person name="Henkel C."/>
            <person name="Chen W.J."/>
            <person name="Zahm M."/>
            <person name="Cabau C."/>
            <person name="Klopp C."/>
            <person name="Thompson A.W."/>
            <person name="Robinson-Rechavi M."/>
            <person name="Braasch I."/>
            <person name="Lecointre G."/>
            <person name="Bobe J."/>
            <person name="Postlethwait J.H."/>
            <person name="Berthelot C."/>
            <person name="Roest Crollius H."/>
            <person name="Guiguen Y."/>
        </authorList>
    </citation>
    <scope>NUCLEOTIDE SEQUENCE</scope>
    <source>
        <strain evidence="3">Concon-B</strain>
    </source>
</reference>
<proteinExistence type="predicted"/>
<dbReference type="GO" id="GO:0044325">
    <property type="term" value="F:transmembrane transporter binding"/>
    <property type="evidence" value="ECO:0007669"/>
    <property type="project" value="TreeGrafter"/>
</dbReference>
<organism evidence="3 4">
    <name type="scientific">Conger conger</name>
    <name type="common">Conger eel</name>
    <name type="synonym">Muraena conger</name>
    <dbReference type="NCBI Taxonomy" id="82655"/>
    <lineage>
        <taxon>Eukaryota</taxon>
        <taxon>Metazoa</taxon>
        <taxon>Chordata</taxon>
        <taxon>Craniata</taxon>
        <taxon>Vertebrata</taxon>
        <taxon>Euteleostomi</taxon>
        <taxon>Actinopterygii</taxon>
        <taxon>Neopterygii</taxon>
        <taxon>Teleostei</taxon>
        <taxon>Anguilliformes</taxon>
        <taxon>Congridae</taxon>
        <taxon>Conger</taxon>
    </lineage>
</organism>
<dbReference type="GO" id="GO:0050806">
    <property type="term" value="P:positive regulation of synaptic transmission"/>
    <property type="evidence" value="ECO:0007669"/>
    <property type="project" value="TreeGrafter"/>
</dbReference>
<dbReference type="PANTHER" id="PTHR12157">
    <property type="entry name" value="REGULATING SYNAPTIC MEMBRANE EXOCYTOSIS PROTEIN"/>
    <property type="match status" value="1"/>
</dbReference>
<dbReference type="GO" id="GO:2000300">
    <property type="term" value="P:regulation of synaptic vesicle exocytosis"/>
    <property type="evidence" value="ECO:0007669"/>
    <property type="project" value="TreeGrafter"/>
</dbReference>
<sequence length="163" mass="18305">MSASVGPQGGPRPPTAPTSMPDLPDLSHLTEEERKIIMAVMVRQKEEEDKEDAMLKGLSVMDNWRNQWQWQQSLLFLSELRATPTPGSQITLGGHRFRREGSSHVSAQLCSTERVPLPHASQRRRCLRLATCGAKGLCLLWVAGRTDSCARRREPRLYAALRC</sequence>
<dbReference type="GO" id="GO:0006886">
    <property type="term" value="P:intracellular protein transport"/>
    <property type="evidence" value="ECO:0007669"/>
    <property type="project" value="InterPro"/>
</dbReference>
<dbReference type="GO" id="GO:0048788">
    <property type="term" value="C:cytoskeleton of presynaptic active zone"/>
    <property type="evidence" value="ECO:0007669"/>
    <property type="project" value="TreeGrafter"/>
</dbReference>
<evidence type="ECO:0000313" key="4">
    <source>
        <dbReference type="Proteomes" id="UP001152803"/>
    </source>
</evidence>